<reference evidence="2" key="1">
    <citation type="submission" date="2020-11" db="EMBL/GenBank/DDBJ databases">
        <authorList>
            <person name="Koelle M."/>
            <person name="Horta M.A.C."/>
            <person name="Nowrousian M."/>
            <person name="Ohm R.A."/>
            <person name="Benz P."/>
            <person name="Pilgard A."/>
        </authorList>
    </citation>
    <scope>NUCLEOTIDE SEQUENCE</scope>
    <source>
        <strain evidence="2">FPRL280</strain>
    </source>
</reference>
<proteinExistence type="predicted"/>
<feature type="region of interest" description="Disordered" evidence="1">
    <location>
        <begin position="183"/>
        <end position="235"/>
    </location>
</feature>
<protein>
    <submittedName>
        <fullName evidence="2">Uncharacterized protein</fullName>
    </submittedName>
</protein>
<feature type="compositionally biased region" description="Acidic residues" evidence="1">
    <location>
        <begin position="186"/>
        <end position="223"/>
    </location>
</feature>
<comment type="caution">
    <text evidence="2">The sequence shown here is derived from an EMBL/GenBank/DDBJ whole genome shotgun (WGS) entry which is preliminary data.</text>
</comment>
<feature type="compositionally biased region" description="Polar residues" evidence="1">
    <location>
        <begin position="59"/>
        <end position="74"/>
    </location>
</feature>
<dbReference type="Proteomes" id="UP000639403">
    <property type="component" value="Unassembled WGS sequence"/>
</dbReference>
<feature type="region of interest" description="Disordered" evidence="1">
    <location>
        <begin position="59"/>
        <end position="81"/>
    </location>
</feature>
<organism evidence="2 3">
    <name type="scientific">Rhodonia placenta</name>
    <dbReference type="NCBI Taxonomy" id="104341"/>
    <lineage>
        <taxon>Eukaryota</taxon>
        <taxon>Fungi</taxon>
        <taxon>Dikarya</taxon>
        <taxon>Basidiomycota</taxon>
        <taxon>Agaricomycotina</taxon>
        <taxon>Agaricomycetes</taxon>
        <taxon>Polyporales</taxon>
        <taxon>Adustoporiaceae</taxon>
        <taxon>Rhodonia</taxon>
    </lineage>
</organism>
<accession>A0A8H7TWX6</accession>
<gene>
    <name evidence="2" type="ORF">IEO21_10970</name>
</gene>
<evidence type="ECO:0000313" key="3">
    <source>
        <dbReference type="Proteomes" id="UP000639403"/>
    </source>
</evidence>
<evidence type="ECO:0000313" key="2">
    <source>
        <dbReference type="EMBL" id="KAF9796679.1"/>
    </source>
</evidence>
<name>A0A8H7TWX6_9APHY</name>
<reference evidence="2" key="2">
    <citation type="journal article" name="Front. Microbiol.">
        <title>Degradative Capacity of Two Strains of Rhodonia placenta: From Phenotype to Genotype.</title>
        <authorList>
            <person name="Kolle M."/>
            <person name="Horta M.A.C."/>
            <person name="Nowrousian M."/>
            <person name="Ohm R.A."/>
            <person name="Benz J.P."/>
            <person name="Pilgard A."/>
        </authorList>
    </citation>
    <scope>NUCLEOTIDE SEQUENCE</scope>
    <source>
        <strain evidence="2">FPRL280</strain>
    </source>
</reference>
<feature type="compositionally biased region" description="Basic and acidic residues" evidence="1">
    <location>
        <begin position="224"/>
        <end position="235"/>
    </location>
</feature>
<sequence length="235" mass="27039">MKARELRLGHSKQIQKYARSKVSGPLQSQVSSKCSSRGKDTMLALKAKIRHLEAQVETISSGQTHSAQTTSQIHRPSKGSAGNGFNLQVEMGLEDDDRLYKSIRSKLTVSLCNQHKRTIHTIANGSHLDWCLPWYRQDKTKIGRIMLLAHKQQPYLECFARDWATEEFLKSHLKNKRRYNKRMGYDDEMPDSPEEPEENLPFIDEGEIDMAEEGNDHECDEVEHESARRDSEEDL</sequence>
<evidence type="ECO:0000256" key="1">
    <source>
        <dbReference type="SAM" id="MobiDB-lite"/>
    </source>
</evidence>
<dbReference type="EMBL" id="JADOXO010001294">
    <property type="protein sequence ID" value="KAF9796679.1"/>
    <property type="molecule type" value="Genomic_DNA"/>
</dbReference>
<dbReference type="AlphaFoldDB" id="A0A8H7TWX6"/>